<evidence type="ECO:0000259" key="2">
    <source>
        <dbReference type="PROSITE" id="PS51707"/>
    </source>
</evidence>
<dbReference type="PANTHER" id="PTHR40114">
    <property type="entry name" value="SLR0698 PROTEIN"/>
    <property type="match status" value="1"/>
</dbReference>
<dbReference type="KEGG" id="dps:DP0717"/>
<gene>
    <name evidence="3" type="ordered locus">DP0717</name>
</gene>
<dbReference type="SMART" id="SM01118">
    <property type="entry name" value="CYTH"/>
    <property type="match status" value="1"/>
</dbReference>
<dbReference type="InterPro" id="IPR012042">
    <property type="entry name" value="NeuTTM/CthTTM-like"/>
</dbReference>
<dbReference type="PANTHER" id="PTHR40114:SF1">
    <property type="entry name" value="SLR0698 PROTEIN"/>
    <property type="match status" value="1"/>
</dbReference>
<dbReference type="OrthoDB" id="9805588at2"/>
<dbReference type="RefSeq" id="WP_011187962.1">
    <property type="nucleotide sequence ID" value="NC_006138.1"/>
</dbReference>
<dbReference type="Proteomes" id="UP000000602">
    <property type="component" value="Chromosome"/>
</dbReference>
<dbReference type="PIRSF" id="PIRSF016487">
    <property type="entry name" value="CYTH_UCP016487"/>
    <property type="match status" value="1"/>
</dbReference>
<dbReference type="PROSITE" id="PS51707">
    <property type="entry name" value="CYTH"/>
    <property type="match status" value="1"/>
</dbReference>
<reference evidence="4" key="1">
    <citation type="journal article" date="2004" name="Environ. Microbiol.">
        <title>The genome of Desulfotalea psychrophila, a sulfate-reducing bacterium from permanently cold Arctic sediments.</title>
        <authorList>
            <person name="Rabus R."/>
            <person name="Ruepp A."/>
            <person name="Frickey T."/>
            <person name="Rattei T."/>
            <person name="Fartmann B."/>
            <person name="Stark M."/>
            <person name="Bauer M."/>
            <person name="Zibat A."/>
            <person name="Lombardot T."/>
            <person name="Becker I."/>
            <person name="Amann J."/>
            <person name="Gellner K."/>
            <person name="Teeling H."/>
            <person name="Leuschner W.D."/>
            <person name="Gloeckner F.-O."/>
            <person name="Lupas A.N."/>
            <person name="Amann R."/>
            <person name="Klenk H.-P."/>
        </authorList>
    </citation>
    <scope>NUCLEOTIDE SEQUENCE [LARGE SCALE GENOMIC DNA]</scope>
    <source>
        <strain evidence="4">DSM 12343 / LSv54</strain>
    </source>
</reference>
<organism evidence="3 4">
    <name type="scientific">Desulfotalea psychrophila (strain LSv54 / DSM 12343)</name>
    <dbReference type="NCBI Taxonomy" id="177439"/>
    <lineage>
        <taxon>Bacteria</taxon>
        <taxon>Pseudomonadati</taxon>
        <taxon>Thermodesulfobacteriota</taxon>
        <taxon>Desulfobulbia</taxon>
        <taxon>Desulfobulbales</taxon>
        <taxon>Desulfocapsaceae</taxon>
        <taxon>Desulfotalea</taxon>
    </lineage>
</organism>
<sequence length="167" mass="19112">MAIEIEKKFLLTSDSWREGASGQIYSQGYLSKSPEKTVRVRITETGAYLTIKGRPAVKDGKISAAKLEFEYSIPKADAEELLKNLCSGPIIHKKRYCIEYRGFTWEVDEFFGENEGLLMAEIELEAEDQEFDLPPWIGEEVTSDKRYYNASLSEYPYSQWGKGITEE</sequence>
<evidence type="ECO:0000313" key="3">
    <source>
        <dbReference type="EMBL" id="CAG35446.1"/>
    </source>
</evidence>
<keyword evidence="4" id="KW-1185">Reference proteome</keyword>
<dbReference type="InterPro" id="IPR023577">
    <property type="entry name" value="CYTH_domain"/>
</dbReference>
<proteinExistence type="predicted"/>
<dbReference type="Pfam" id="PF01928">
    <property type="entry name" value="CYTH"/>
    <property type="match status" value="1"/>
</dbReference>
<dbReference type="AlphaFoldDB" id="Q6AQC7"/>
<dbReference type="STRING" id="177439.DP0717"/>
<dbReference type="eggNOG" id="COG2954">
    <property type="taxonomic scope" value="Bacteria"/>
</dbReference>
<dbReference type="InterPro" id="IPR033469">
    <property type="entry name" value="CYTH-like_dom_sf"/>
</dbReference>
<protein>
    <recommendedName>
        <fullName evidence="2">CYTH domain-containing protein</fullName>
    </recommendedName>
</protein>
<dbReference type="CDD" id="cd07891">
    <property type="entry name" value="CYTH-like_CthTTM-like_1"/>
    <property type="match status" value="1"/>
</dbReference>
<accession>Q6AQC7</accession>
<dbReference type="HOGENOM" id="CLU_109545_1_0_7"/>
<evidence type="ECO:0000313" key="4">
    <source>
        <dbReference type="Proteomes" id="UP000000602"/>
    </source>
</evidence>
<dbReference type="Gene3D" id="2.40.320.10">
    <property type="entry name" value="Hypothetical Protein Pfu-838710-001"/>
    <property type="match status" value="1"/>
</dbReference>
<name>Q6AQC7_DESPS</name>
<dbReference type="EMBL" id="CR522870">
    <property type="protein sequence ID" value="CAG35446.1"/>
    <property type="molecule type" value="Genomic_DNA"/>
</dbReference>
<dbReference type="SUPFAM" id="SSF55154">
    <property type="entry name" value="CYTH-like phosphatases"/>
    <property type="match status" value="1"/>
</dbReference>
<feature type="domain" description="CYTH" evidence="2">
    <location>
        <begin position="2"/>
        <end position="154"/>
    </location>
</feature>
<feature type="active site" description="Proton acceptor" evidence="1">
    <location>
        <position position="29"/>
    </location>
</feature>
<evidence type="ECO:0000256" key="1">
    <source>
        <dbReference type="PIRSR" id="PIRSR016487-1"/>
    </source>
</evidence>